<evidence type="ECO:0000256" key="4">
    <source>
        <dbReference type="ARBA" id="ARBA00022825"/>
    </source>
</evidence>
<evidence type="ECO:0000256" key="5">
    <source>
        <dbReference type="SAM" id="MobiDB-lite"/>
    </source>
</evidence>
<feature type="region of interest" description="Disordered" evidence="5">
    <location>
        <begin position="1428"/>
        <end position="1455"/>
    </location>
</feature>
<evidence type="ECO:0000256" key="3">
    <source>
        <dbReference type="ARBA" id="ARBA00022801"/>
    </source>
</evidence>
<gene>
    <name evidence="8" type="ORF">UFOPK1740_00483</name>
</gene>
<dbReference type="PROSITE" id="PS00137">
    <property type="entry name" value="SUBTILASE_HIS"/>
    <property type="match status" value="1"/>
</dbReference>
<reference evidence="8" key="1">
    <citation type="submission" date="2020-05" db="EMBL/GenBank/DDBJ databases">
        <authorList>
            <person name="Chiriac C."/>
            <person name="Salcher M."/>
            <person name="Ghai R."/>
            <person name="Kavagutti S V."/>
        </authorList>
    </citation>
    <scope>NUCLEOTIDE SEQUENCE</scope>
</reference>
<feature type="compositionally biased region" description="Low complexity" evidence="5">
    <location>
        <begin position="302"/>
        <end position="319"/>
    </location>
</feature>
<keyword evidence="2" id="KW-0645">Protease</keyword>
<keyword evidence="6" id="KW-0472">Membrane</keyword>
<dbReference type="InterPro" id="IPR013783">
    <property type="entry name" value="Ig-like_fold"/>
</dbReference>
<dbReference type="PANTHER" id="PTHR43806">
    <property type="entry name" value="PEPTIDASE S8"/>
    <property type="match status" value="1"/>
</dbReference>
<dbReference type="GO" id="GO:0004252">
    <property type="term" value="F:serine-type endopeptidase activity"/>
    <property type="evidence" value="ECO:0007669"/>
    <property type="project" value="InterPro"/>
</dbReference>
<dbReference type="PANTHER" id="PTHR43806:SF11">
    <property type="entry name" value="CEREVISIN-RELATED"/>
    <property type="match status" value="1"/>
</dbReference>
<proteinExistence type="inferred from homology"/>
<dbReference type="PROSITE" id="PS00136">
    <property type="entry name" value="SUBTILASE_ASP"/>
    <property type="match status" value="1"/>
</dbReference>
<protein>
    <submittedName>
        <fullName evidence="8">Unannotated protein</fullName>
    </submittedName>
</protein>
<accession>A0A6J6EJQ2</accession>
<dbReference type="PROSITE" id="PS51892">
    <property type="entry name" value="SUBTILASE"/>
    <property type="match status" value="1"/>
</dbReference>
<evidence type="ECO:0000256" key="1">
    <source>
        <dbReference type="ARBA" id="ARBA00011073"/>
    </source>
</evidence>
<dbReference type="InterPro" id="IPR023827">
    <property type="entry name" value="Peptidase_S8_Asp-AS"/>
</dbReference>
<dbReference type="Gene3D" id="3.40.50.200">
    <property type="entry name" value="Peptidase S8/S53 domain"/>
    <property type="match status" value="1"/>
</dbReference>
<dbReference type="InterPro" id="IPR000209">
    <property type="entry name" value="Peptidase_S8/S53_dom"/>
</dbReference>
<organism evidence="8">
    <name type="scientific">freshwater metagenome</name>
    <dbReference type="NCBI Taxonomy" id="449393"/>
    <lineage>
        <taxon>unclassified sequences</taxon>
        <taxon>metagenomes</taxon>
        <taxon>ecological metagenomes</taxon>
    </lineage>
</organism>
<evidence type="ECO:0000313" key="8">
    <source>
        <dbReference type="EMBL" id="CAB4574653.1"/>
    </source>
</evidence>
<evidence type="ECO:0000256" key="2">
    <source>
        <dbReference type="ARBA" id="ARBA00022670"/>
    </source>
</evidence>
<dbReference type="InterPro" id="IPR050131">
    <property type="entry name" value="Peptidase_S8_subtilisin-like"/>
</dbReference>
<dbReference type="Pfam" id="PF00082">
    <property type="entry name" value="Peptidase_S8"/>
    <property type="match status" value="1"/>
</dbReference>
<comment type="similarity">
    <text evidence="1">Belongs to the peptidase S8 family.</text>
</comment>
<feature type="transmembrane region" description="Helical" evidence="6">
    <location>
        <begin position="1706"/>
        <end position="1725"/>
    </location>
</feature>
<feature type="domain" description="Peptidase S8/S53" evidence="7">
    <location>
        <begin position="560"/>
        <end position="849"/>
    </location>
</feature>
<dbReference type="InterPro" id="IPR036852">
    <property type="entry name" value="Peptidase_S8/S53_dom_sf"/>
</dbReference>
<keyword evidence="4" id="KW-0720">Serine protease</keyword>
<dbReference type="InterPro" id="IPR023366">
    <property type="entry name" value="ATP_synth_asu-like_sf"/>
</dbReference>
<sequence length="1747" mass="184078">MTFEYPFSDPHQRKSNENLKNLIKNFDEIRYREISAREAAQREPDRLEKTLLEVFAKIDAGVLFIKNMVLIPVNFVLSIIHSVQRGYLFSKNFVASKYFSFIQSLVALRTFVQNSISSGKDLIFTQVNAVVTQINTVNNNVKASIISAKDFALTQANAVVTQINTVNNNVKASIISGKDFIFTQANALVNQINTGINNAKVSVTSSFRQITYRYSAISNNLSHALRNNLNSIVLRPALVSGLIIALILPNAGVAYAEEIAEAESISVVEEVPVTEPTEEPTTEPTTEPSVEPTTEPIEEPSVEPSPSPSEITPSEEPTIDPSPSPSVSPSLVPIVIEAPTNLSYQVLVEGIKLTWEKSVSTVDKYVVTIGPENRTIDVNADLNELLLTDLNRKAAYSFSVIAVATDLQSSVLGPLELDLATIKFPRPPMNAEVGGLIVKFNEVLTSQQVTTLADTSDLTPVSLEVSSEISTDTHLVEFNQPVNVATAQEIADSLEASNSVEFAELDFAFNTANTDDLGSVVPNDPLYATKQWSLWGNFGVGVADGPTGLAKAYQSSTGLGVTVAVIDTGFTNHPDLEGQYVSGYDFVSNNEMLSGVREVNGTAVPYDGDYVDESTYGAIGWDNNPLDPGDWNSNRSSSWHGTHIAGLIAALTNNGVGIAGIAPDAKIQPIRAFSWRGGLLSDVIASITWASGGTVENVPNNQTPAKVINLSFSVEAPCTPSLQQAIDDAVARGSVVVAAAGNNNQDAANFAPGNCNNVITVGAIDADGDRANYSNFGEVIDISAPGGEIEGEAIYSTSNEGTTSSASSTYSVRQGTSVATAQVSAALAKIAQTNPTENAVQLRARVLSKESVRPFTSGVCLTDENCGLGYLFFGINSVASITFESASNAEVNPGPIAIFTRGGTATYPLTKSGTGPFTYTGTNIDPRTNSIFSFTSDSNYGSGGLKEGQIKTGTGFNFTSNPNATYQSVSGVQELRVNASSCSNDNTNGYCSIFGPDIYSDNFSATSGQSISYEWGAQGGGDDYESYGFLIKVNKVTITNAALTSNVATLTTSVAHLLQVGDRIEVSGISSTFNGIFTISSVPTSTTLTYAKTATNVTSFATSGELVTYGFNTNKSITNKELSSNIATLTSNNHGYSIGDKVWVFGVDNTFDGTHTITSVTTNTFSYSKTATDVSSTSISGAYVNGSYTLMSYGRGTTKGWTVTSGNIPATGDYRFRFINGTFDASGGFFLGGLMYIKPTVTVGDSNDITFPVISDVTDGAVGGTQNVSVSATSGQEVTVVSTTTSKCTVSNSHSGTTTTVVITYVSSGTCTLTADQTAATAGGSYGPAATVTRSFALTANKTAQAALSISTTTGSVGQNLTLSTSGGSGSGAISFTLVSSGTASCTLAGTTLTAASAGTCTVTATKASDSTYGSTTTSNTTITFSAVSSGGGSVDSAPTPTPTPIPSIPSRPNNLITNPLVPTPTPTPRATNPTLVPGIPNAPRPLVTVPIENLINALRPRVVDIFTTPTPQPTTAGATPAPTFSNQRALELAPDTQDKKVVELPSLVLYNNEFQPSKLVIMDNTVAQVVSPGGGLLNVEAKDGQDSVPVDNRGRVQMVRSNNVETEGTGMQPNSEFAVYLFSDPILLGIGKTDAQGKFFASFPVTNELPIGDHTLQVNGLLPDGRSTSVSLPVIVVDSVVTARNQAMPETIVVDVNPVDNALRAVYWMLIVLAVMVFLIGASYRERFFALVRRRRDDEEQQPVLN</sequence>
<dbReference type="PRINTS" id="PR00723">
    <property type="entry name" value="SUBTILISIN"/>
</dbReference>
<feature type="compositionally biased region" description="Pro residues" evidence="5">
    <location>
        <begin position="1440"/>
        <end position="1450"/>
    </location>
</feature>
<keyword evidence="6" id="KW-0812">Transmembrane</keyword>
<dbReference type="Gene3D" id="2.60.40.10">
    <property type="entry name" value="Immunoglobulins"/>
    <property type="match status" value="1"/>
</dbReference>
<dbReference type="InterPro" id="IPR022398">
    <property type="entry name" value="Peptidase_S8_His-AS"/>
</dbReference>
<feature type="compositionally biased region" description="Low complexity" evidence="5">
    <location>
        <begin position="1428"/>
        <end position="1439"/>
    </location>
</feature>
<name>A0A6J6EJQ2_9ZZZZ</name>
<dbReference type="InterPro" id="IPR036116">
    <property type="entry name" value="FN3_sf"/>
</dbReference>
<keyword evidence="3" id="KW-0378">Hydrolase</keyword>
<dbReference type="SUPFAM" id="SSF52743">
    <property type="entry name" value="Subtilisin-like"/>
    <property type="match status" value="1"/>
</dbReference>
<feature type="region of interest" description="Disordered" evidence="5">
    <location>
        <begin position="267"/>
        <end position="326"/>
    </location>
</feature>
<dbReference type="GO" id="GO:0005615">
    <property type="term" value="C:extracellular space"/>
    <property type="evidence" value="ECO:0007669"/>
    <property type="project" value="TreeGrafter"/>
</dbReference>
<dbReference type="InterPro" id="IPR015500">
    <property type="entry name" value="Peptidase_S8_subtilisin-rel"/>
</dbReference>
<evidence type="ECO:0000256" key="6">
    <source>
        <dbReference type="SAM" id="Phobius"/>
    </source>
</evidence>
<keyword evidence="6" id="KW-1133">Transmembrane helix</keyword>
<dbReference type="GO" id="GO:0006508">
    <property type="term" value="P:proteolysis"/>
    <property type="evidence" value="ECO:0007669"/>
    <property type="project" value="UniProtKB-KW"/>
</dbReference>
<feature type="compositionally biased region" description="Low complexity" evidence="5">
    <location>
        <begin position="282"/>
        <end position="295"/>
    </location>
</feature>
<dbReference type="SUPFAM" id="SSF49265">
    <property type="entry name" value="Fibronectin type III"/>
    <property type="match status" value="1"/>
</dbReference>
<dbReference type="Gene3D" id="2.40.30.20">
    <property type="match status" value="2"/>
</dbReference>
<dbReference type="EMBL" id="CAEZTU010000013">
    <property type="protein sequence ID" value="CAB4574653.1"/>
    <property type="molecule type" value="Genomic_DNA"/>
</dbReference>
<evidence type="ECO:0000259" key="7">
    <source>
        <dbReference type="Pfam" id="PF00082"/>
    </source>
</evidence>